<feature type="compositionally biased region" description="Polar residues" evidence="1">
    <location>
        <begin position="10"/>
        <end position="20"/>
    </location>
</feature>
<comment type="caution">
    <text evidence="2">The sequence shown here is derived from an EMBL/GenBank/DDBJ whole genome shotgun (WGS) entry which is preliminary data.</text>
</comment>
<keyword evidence="3" id="KW-1185">Reference proteome</keyword>
<protein>
    <submittedName>
        <fullName evidence="2">Uncharacterized protein</fullName>
    </submittedName>
</protein>
<sequence length="98" mass="10751">MGGHKRTDASRGNTMEQYTTPVPLPQRMVRSEVSGDNMRVPMNPEEPSRTELLAPILGSRVALEGKIEAVAVEVNLLRADLRKVSNKVKVVEGSIVEL</sequence>
<accession>A0AAV7V1P8</accession>
<feature type="region of interest" description="Disordered" evidence="1">
    <location>
        <begin position="1"/>
        <end position="24"/>
    </location>
</feature>
<name>A0AAV7V1P8_PLEWA</name>
<evidence type="ECO:0000256" key="1">
    <source>
        <dbReference type="SAM" id="MobiDB-lite"/>
    </source>
</evidence>
<reference evidence="2" key="1">
    <citation type="journal article" date="2022" name="bioRxiv">
        <title>Sequencing and chromosome-scale assembly of the giantPleurodeles waltlgenome.</title>
        <authorList>
            <person name="Brown T."/>
            <person name="Elewa A."/>
            <person name="Iarovenko S."/>
            <person name="Subramanian E."/>
            <person name="Araus A.J."/>
            <person name="Petzold A."/>
            <person name="Susuki M."/>
            <person name="Suzuki K.-i.T."/>
            <person name="Hayashi T."/>
            <person name="Toyoda A."/>
            <person name="Oliveira C."/>
            <person name="Osipova E."/>
            <person name="Leigh N.D."/>
            <person name="Simon A."/>
            <person name="Yun M.H."/>
        </authorList>
    </citation>
    <scope>NUCLEOTIDE SEQUENCE</scope>
    <source>
        <strain evidence="2">20211129_DDA</strain>
        <tissue evidence="2">Liver</tissue>
    </source>
</reference>
<dbReference type="Proteomes" id="UP001066276">
    <property type="component" value="Chromosome 2_2"/>
</dbReference>
<organism evidence="2 3">
    <name type="scientific">Pleurodeles waltl</name>
    <name type="common">Iberian ribbed newt</name>
    <dbReference type="NCBI Taxonomy" id="8319"/>
    <lineage>
        <taxon>Eukaryota</taxon>
        <taxon>Metazoa</taxon>
        <taxon>Chordata</taxon>
        <taxon>Craniata</taxon>
        <taxon>Vertebrata</taxon>
        <taxon>Euteleostomi</taxon>
        <taxon>Amphibia</taxon>
        <taxon>Batrachia</taxon>
        <taxon>Caudata</taxon>
        <taxon>Salamandroidea</taxon>
        <taxon>Salamandridae</taxon>
        <taxon>Pleurodelinae</taxon>
        <taxon>Pleurodeles</taxon>
    </lineage>
</organism>
<gene>
    <name evidence="2" type="ORF">NDU88_003539</name>
</gene>
<dbReference type="AlphaFoldDB" id="A0AAV7V1P8"/>
<evidence type="ECO:0000313" key="3">
    <source>
        <dbReference type="Proteomes" id="UP001066276"/>
    </source>
</evidence>
<dbReference type="EMBL" id="JANPWB010000004">
    <property type="protein sequence ID" value="KAJ1194250.1"/>
    <property type="molecule type" value="Genomic_DNA"/>
</dbReference>
<evidence type="ECO:0000313" key="2">
    <source>
        <dbReference type="EMBL" id="KAJ1194250.1"/>
    </source>
</evidence>
<proteinExistence type="predicted"/>